<dbReference type="GO" id="GO:0045003">
    <property type="term" value="P:double-strand break repair via synthesis-dependent strand annealing"/>
    <property type="evidence" value="ECO:0007669"/>
    <property type="project" value="TreeGrafter"/>
</dbReference>
<gene>
    <name evidence="7" type="ORF">BC936DRAFT_137307</name>
</gene>
<reference evidence="7 8" key="1">
    <citation type="journal article" date="2018" name="New Phytol.">
        <title>Phylogenomics of Endogonaceae and evolution of mycorrhizas within Mucoromycota.</title>
        <authorList>
            <person name="Chang Y."/>
            <person name="Desiro A."/>
            <person name="Na H."/>
            <person name="Sandor L."/>
            <person name="Lipzen A."/>
            <person name="Clum A."/>
            <person name="Barry K."/>
            <person name="Grigoriev I.V."/>
            <person name="Martin F.M."/>
            <person name="Stajich J.E."/>
            <person name="Smith M.E."/>
            <person name="Bonito G."/>
            <person name="Spatafora J.W."/>
        </authorList>
    </citation>
    <scope>NUCLEOTIDE SEQUENCE [LARGE SCALE GENOMIC DNA]</scope>
    <source>
        <strain evidence="7 8">GMNB39</strain>
    </source>
</reference>
<dbReference type="Proteomes" id="UP000268093">
    <property type="component" value="Unassembled WGS sequence"/>
</dbReference>
<dbReference type="GO" id="GO:0000400">
    <property type="term" value="F:four-way junction DNA binding"/>
    <property type="evidence" value="ECO:0007669"/>
    <property type="project" value="TreeGrafter"/>
</dbReference>
<evidence type="ECO:0000313" key="8">
    <source>
        <dbReference type="Proteomes" id="UP000268093"/>
    </source>
</evidence>
<dbReference type="EC" id="3.6.4.12" evidence="5"/>
<dbReference type="PROSITE" id="PS51194">
    <property type="entry name" value="HELICASE_CTER"/>
    <property type="match status" value="1"/>
</dbReference>
<dbReference type="Pfam" id="PF00271">
    <property type="entry name" value="Helicase_C"/>
    <property type="match status" value="1"/>
</dbReference>
<dbReference type="Gene3D" id="3.40.50.300">
    <property type="entry name" value="P-loop containing nucleotide triphosphate hydrolases"/>
    <property type="match status" value="1"/>
</dbReference>
<evidence type="ECO:0000256" key="3">
    <source>
        <dbReference type="ARBA" id="ARBA00022806"/>
    </source>
</evidence>
<comment type="function">
    <text evidence="5">ATP-dependent DNA helicase involved in DNA damage repair by homologous recombination and in genome maintenance. Capable of unwinding D-loops. Plays a role in limiting crossover recombinants during mitotic DNA double-strand break (DSB) repair. Component of a FANCM-MHF complex which promotes gene conversion at blocked replication forks, probably by reversal of the stalled fork.</text>
</comment>
<feature type="domain" description="Helicase C-terminal" evidence="6">
    <location>
        <begin position="1"/>
        <end position="96"/>
    </location>
</feature>
<evidence type="ECO:0000256" key="2">
    <source>
        <dbReference type="ARBA" id="ARBA00022801"/>
    </source>
</evidence>
<dbReference type="GO" id="GO:0043138">
    <property type="term" value="F:3'-5' DNA helicase activity"/>
    <property type="evidence" value="ECO:0007669"/>
    <property type="project" value="TreeGrafter"/>
</dbReference>
<comment type="caution">
    <text evidence="7">The sequence shown here is derived from an EMBL/GenBank/DDBJ whole genome shotgun (WGS) entry which is preliminary data.</text>
</comment>
<evidence type="ECO:0000259" key="6">
    <source>
        <dbReference type="PROSITE" id="PS51194"/>
    </source>
</evidence>
<keyword evidence="3" id="KW-0347">Helicase</keyword>
<evidence type="ECO:0000256" key="5">
    <source>
        <dbReference type="RuleBase" id="RU367027"/>
    </source>
</evidence>
<dbReference type="SUPFAM" id="SSF52540">
    <property type="entry name" value="P-loop containing nucleoside triphosphate hydrolases"/>
    <property type="match status" value="1"/>
</dbReference>
<keyword evidence="2 7" id="KW-0378">Hydrolase</keyword>
<organism evidence="7 8">
    <name type="scientific">Jimgerdemannia flammicorona</name>
    <dbReference type="NCBI Taxonomy" id="994334"/>
    <lineage>
        <taxon>Eukaryota</taxon>
        <taxon>Fungi</taxon>
        <taxon>Fungi incertae sedis</taxon>
        <taxon>Mucoromycota</taxon>
        <taxon>Mucoromycotina</taxon>
        <taxon>Endogonomycetes</taxon>
        <taxon>Endogonales</taxon>
        <taxon>Endogonaceae</taxon>
        <taxon>Jimgerdemannia</taxon>
    </lineage>
</organism>
<dbReference type="GO" id="GO:0005634">
    <property type="term" value="C:nucleus"/>
    <property type="evidence" value="ECO:0007669"/>
    <property type="project" value="UniProtKB-SubCell"/>
</dbReference>
<protein>
    <recommendedName>
        <fullName evidence="5">ATP-dependent DNA helicase</fullName>
        <ecNumber evidence="5">3.6.4.12</ecNumber>
    </recommendedName>
</protein>
<dbReference type="OrthoDB" id="164902at2759"/>
<dbReference type="PANTHER" id="PTHR14025">
    <property type="entry name" value="FANCONI ANEMIA GROUP M FANCM FAMILY MEMBER"/>
    <property type="match status" value="1"/>
</dbReference>
<dbReference type="PANTHER" id="PTHR14025:SF20">
    <property type="entry name" value="FANCONI ANEMIA GROUP M PROTEIN"/>
    <property type="match status" value="1"/>
</dbReference>
<comment type="catalytic activity">
    <reaction evidence="5">
        <text>ATP + H2O = ADP + phosphate + H(+)</text>
        <dbReference type="Rhea" id="RHEA:13065"/>
        <dbReference type="ChEBI" id="CHEBI:15377"/>
        <dbReference type="ChEBI" id="CHEBI:15378"/>
        <dbReference type="ChEBI" id="CHEBI:30616"/>
        <dbReference type="ChEBI" id="CHEBI:43474"/>
        <dbReference type="ChEBI" id="CHEBI:456216"/>
        <dbReference type="EC" id="3.6.4.12"/>
    </reaction>
</comment>
<evidence type="ECO:0000256" key="4">
    <source>
        <dbReference type="ARBA" id="ARBA00022840"/>
    </source>
</evidence>
<evidence type="ECO:0000256" key="1">
    <source>
        <dbReference type="ARBA" id="ARBA00022741"/>
    </source>
</evidence>
<feature type="non-terminal residue" evidence="7">
    <location>
        <position position="1"/>
    </location>
</feature>
<accession>A0A433CXQ6</accession>
<comment type="similarity">
    <text evidence="5">Belongs to the DEAD box helicase family. DEAH subfamily. FANCM sub-subfamily.</text>
</comment>
<comment type="subcellular location">
    <subcellularLocation>
        <location evidence="5">Nucleus</location>
    </subcellularLocation>
</comment>
<keyword evidence="4" id="KW-0067">ATP-binding</keyword>
<dbReference type="GO" id="GO:0036297">
    <property type="term" value="P:interstrand cross-link repair"/>
    <property type="evidence" value="ECO:0007669"/>
    <property type="project" value="TreeGrafter"/>
</dbReference>
<comment type="subunit">
    <text evidence="5">Interacts with the MHF histone-fold complex to form the FANCM-MHF complex.</text>
</comment>
<dbReference type="InterPro" id="IPR027417">
    <property type="entry name" value="P-loop_NTPase"/>
</dbReference>
<dbReference type="GO" id="GO:0016887">
    <property type="term" value="F:ATP hydrolysis activity"/>
    <property type="evidence" value="ECO:0007669"/>
    <property type="project" value="RHEA"/>
</dbReference>
<keyword evidence="8" id="KW-1185">Reference proteome</keyword>
<dbReference type="EMBL" id="RBNI01011191">
    <property type="protein sequence ID" value="RUP43351.1"/>
    <property type="molecule type" value="Genomic_DNA"/>
</dbReference>
<name>A0A433CXQ6_9FUNG</name>
<dbReference type="AlphaFoldDB" id="A0A433CXQ6"/>
<dbReference type="GO" id="GO:0005524">
    <property type="term" value="F:ATP binding"/>
    <property type="evidence" value="ECO:0007669"/>
    <property type="project" value="UniProtKB-UniRule"/>
</dbReference>
<dbReference type="InterPro" id="IPR001650">
    <property type="entry name" value="Helicase_C-like"/>
</dbReference>
<evidence type="ECO:0000313" key="7">
    <source>
        <dbReference type="EMBL" id="RUP43351.1"/>
    </source>
</evidence>
<keyword evidence="1" id="KW-0547">Nucleotide-binding</keyword>
<sequence length="121" mass="13619">VIDRFQKGNYNVLIAASIGEEGLDIDDINLIICYNTSNSPIRMLQRMGRTGRKRKGPIVLLLTKGLEDRKYRQAFVLPRATRDGLRSRPGILRAGPMYPPIKRNAYLPPPQARDSLVRACA</sequence>
<proteinExistence type="inferred from homology"/>
<dbReference type="GO" id="GO:0009378">
    <property type="term" value="F:four-way junction helicase activity"/>
    <property type="evidence" value="ECO:0007669"/>
    <property type="project" value="TreeGrafter"/>
</dbReference>